<dbReference type="AlphaFoldDB" id="A0A6S6TZA0"/>
<accession>A0A6S6TZA0</accession>
<gene>
    <name evidence="1" type="ORF">HELGO_WM18395</name>
</gene>
<organism evidence="1">
    <name type="scientific">uncultured Thiotrichaceae bacterium</name>
    <dbReference type="NCBI Taxonomy" id="298394"/>
    <lineage>
        <taxon>Bacteria</taxon>
        <taxon>Pseudomonadati</taxon>
        <taxon>Pseudomonadota</taxon>
        <taxon>Gammaproteobacteria</taxon>
        <taxon>Thiotrichales</taxon>
        <taxon>Thiotrichaceae</taxon>
        <taxon>environmental samples</taxon>
    </lineage>
</organism>
<name>A0A6S6TZA0_9GAMM</name>
<protein>
    <submittedName>
        <fullName evidence="1">4Fe-4S ferredoxin, iron-sulfur binding</fullName>
    </submittedName>
</protein>
<reference evidence="1" key="1">
    <citation type="submission" date="2020-01" db="EMBL/GenBank/DDBJ databases">
        <authorList>
            <person name="Meier V. D."/>
            <person name="Meier V D."/>
        </authorList>
    </citation>
    <scope>NUCLEOTIDE SEQUENCE</scope>
    <source>
        <strain evidence="1">HLG_WM_MAG_09</strain>
    </source>
</reference>
<evidence type="ECO:0000313" key="1">
    <source>
        <dbReference type="EMBL" id="CAA6825972.1"/>
    </source>
</evidence>
<sequence>MEMEALDEILEVMTGERTLFHYVRDGYALALLQDYMGDSMSINELRQSPYAHLLSKPSVKKVMAKAAKGIITAEQLEWAKWDGEQPPLNFVLTLDRWGDGAPSDRVWDQMSRSGQHLVLQLNFANDHQQRFRQLIKTDEYAAFSHTCHPVVTDGSHETLAWARIDLDLNGDVALIEEIQSDWVRQAKDEWNCQYYEDADFDTYLGKVLAPYAKVWDEAVLTAAIQLVRRELGINNVFYNTFETGNRMKGIDDDPPPRSLYTKLPRRFGFQETHEPPEFLQGERHLKKMVKQLDTRPKKKGGQKAKQGDLKKLAWFKLPVCP</sequence>
<dbReference type="EMBL" id="CACVAT010000417">
    <property type="protein sequence ID" value="CAA6825972.1"/>
    <property type="molecule type" value="Genomic_DNA"/>
</dbReference>
<proteinExistence type="predicted"/>